<evidence type="ECO:0000256" key="7">
    <source>
        <dbReference type="SAM" id="Phobius"/>
    </source>
</evidence>
<feature type="transmembrane region" description="Helical" evidence="7">
    <location>
        <begin position="247"/>
        <end position="269"/>
    </location>
</feature>
<dbReference type="InterPro" id="IPR036640">
    <property type="entry name" value="ABC1_TM_sf"/>
</dbReference>
<dbReference type="EMBL" id="JASXSX010000001">
    <property type="protein sequence ID" value="MDT3766875.1"/>
    <property type="molecule type" value="Genomic_DNA"/>
</dbReference>
<dbReference type="PROSITE" id="PS50929">
    <property type="entry name" value="ABC_TM1F"/>
    <property type="match status" value="1"/>
</dbReference>
<evidence type="ECO:0000256" key="5">
    <source>
        <dbReference type="ARBA" id="ARBA00022989"/>
    </source>
</evidence>
<feature type="transmembrane region" description="Helical" evidence="7">
    <location>
        <begin position="20"/>
        <end position="39"/>
    </location>
</feature>
<feature type="transmembrane region" description="Helical" evidence="7">
    <location>
        <begin position="275"/>
        <end position="296"/>
    </location>
</feature>
<evidence type="ECO:0000313" key="11">
    <source>
        <dbReference type="Proteomes" id="UP001247542"/>
    </source>
</evidence>
<dbReference type="InterPro" id="IPR027417">
    <property type="entry name" value="P-loop_NTPase"/>
</dbReference>
<gene>
    <name evidence="10" type="ORF">QS713_02195</name>
</gene>
<sequence>MVFIRKVLSCAWRISPWRNLILITAIFVSSGSAILAPYILGQGVTHLVSATTREEFAAIAGFVAVVYAIFWLLGAISIYAVYPLYGLVEQKLQSDVMARALFDSICANPAARSRLDNGEISFAIDTQAGAYRDVLSGLYLSVIPALLSLISGVIAVIVASSWVEGFILLSAIIAYLIISKPLIAGHQKAQSIFFKENMRSFGVLGNSLSLWKETIVFGVPEFLYSRYKSDRNSVEDAGKKSYRATRILYLSQALILAVTICILVFTITYKSQVDSASVIGAIISTVGISVASIGPLQSIGFGISSLTVAIAHENGTKDKIRPIAKPTESASADWQRKVDELKICITPDLNRPIWILGPSGSGKTTVLEEILGLSTTRQKIPTNASYVQQSPGLLNATAIENVVFGRDITDAEASKYLTALGLESFTTGGSNCLRDVAGEKGGVSGGERQRIAIARALVSDGAFIVLDEPTSGLDATARAQVWKLIETSASVNTVVVATHDGDAPIREDDLIFYPSAEENTE</sequence>
<dbReference type="GO" id="GO:0005524">
    <property type="term" value="F:ATP binding"/>
    <property type="evidence" value="ECO:0007669"/>
    <property type="project" value="UniProtKB-KW"/>
</dbReference>
<evidence type="ECO:0000256" key="2">
    <source>
        <dbReference type="ARBA" id="ARBA00022692"/>
    </source>
</evidence>
<dbReference type="RefSeq" id="WP_313272092.1">
    <property type="nucleotide sequence ID" value="NZ_JASXSX010000001.1"/>
</dbReference>
<keyword evidence="4 10" id="KW-0067">ATP-binding</keyword>
<keyword evidence="11" id="KW-1185">Reference proteome</keyword>
<dbReference type="Pfam" id="PF00005">
    <property type="entry name" value="ABC_tran"/>
    <property type="match status" value="1"/>
</dbReference>
<dbReference type="SUPFAM" id="SSF52540">
    <property type="entry name" value="P-loop containing nucleoside triphosphate hydrolases"/>
    <property type="match status" value="1"/>
</dbReference>
<keyword evidence="5 7" id="KW-1133">Transmembrane helix</keyword>
<dbReference type="SUPFAM" id="SSF90123">
    <property type="entry name" value="ABC transporter transmembrane region"/>
    <property type="match status" value="1"/>
</dbReference>
<dbReference type="Gene3D" id="1.20.1560.10">
    <property type="entry name" value="ABC transporter type 1, transmembrane domain"/>
    <property type="match status" value="1"/>
</dbReference>
<feature type="domain" description="ABC transmembrane type-1" evidence="9">
    <location>
        <begin position="20"/>
        <end position="307"/>
    </location>
</feature>
<evidence type="ECO:0000256" key="4">
    <source>
        <dbReference type="ARBA" id="ARBA00022840"/>
    </source>
</evidence>
<dbReference type="InterPro" id="IPR003593">
    <property type="entry name" value="AAA+_ATPase"/>
</dbReference>
<keyword evidence="2 7" id="KW-0812">Transmembrane</keyword>
<dbReference type="PANTHER" id="PTHR24221:SF654">
    <property type="entry name" value="ATP-BINDING CASSETTE SUB-FAMILY B MEMBER 6"/>
    <property type="match status" value="1"/>
</dbReference>
<dbReference type="PROSITE" id="PS00211">
    <property type="entry name" value="ABC_TRANSPORTER_1"/>
    <property type="match status" value="1"/>
</dbReference>
<proteinExistence type="predicted"/>
<dbReference type="Gene3D" id="3.40.50.300">
    <property type="entry name" value="P-loop containing nucleotide triphosphate hydrolases"/>
    <property type="match status" value="1"/>
</dbReference>
<dbReference type="InterPro" id="IPR039421">
    <property type="entry name" value="Type_1_exporter"/>
</dbReference>
<evidence type="ECO:0000313" key="10">
    <source>
        <dbReference type="EMBL" id="MDT3766875.1"/>
    </source>
</evidence>
<dbReference type="InterPro" id="IPR017871">
    <property type="entry name" value="ABC_transporter-like_CS"/>
</dbReference>
<dbReference type="InterPro" id="IPR011527">
    <property type="entry name" value="ABC1_TM_dom"/>
</dbReference>
<dbReference type="InterPro" id="IPR003439">
    <property type="entry name" value="ABC_transporter-like_ATP-bd"/>
</dbReference>
<organism evidence="10 11">
    <name type="scientific">Gleimia hominis</name>
    <dbReference type="NCBI Taxonomy" id="595468"/>
    <lineage>
        <taxon>Bacteria</taxon>
        <taxon>Bacillati</taxon>
        <taxon>Actinomycetota</taxon>
        <taxon>Actinomycetes</taxon>
        <taxon>Actinomycetales</taxon>
        <taxon>Actinomycetaceae</taxon>
        <taxon>Gleimia</taxon>
    </lineage>
</organism>
<protein>
    <submittedName>
        <fullName evidence="10">ABC transporter ATP-binding protein</fullName>
    </submittedName>
</protein>
<dbReference type="SMART" id="SM00382">
    <property type="entry name" value="AAA"/>
    <property type="match status" value="1"/>
</dbReference>
<comment type="subcellular location">
    <subcellularLocation>
        <location evidence="1">Cell membrane</location>
        <topology evidence="1">Multi-pass membrane protein</topology>
    </subcellularLocation>
</comment>
<comment type="caution">
    <text evidence="10">The sequence shown here is derived from an EMBL/GenBank/DDBJ whole genome shotgun (WGS) entry which is preliminary data.</text>
</comment>
<evidence type="ECO:0000256" key="3">
    <source>
        <dbReference type="ARBA" id="ARBA00022741"/>
    </source>
</evidence>
<feature type="domain" description="ABC transporter" evidence="8">
    <location>
        <begin position="318"/>
        <end position="521"/>
    </location>
</feature>
<evidence type="ECO:0000259" key="8">
    <source>
        <dbReference type="PROSITE" id="PS50893"/>
    </source>
</evidence>
<dbReference type="Pfam" id="PF00664">
    <property type="entry name" value="ABC_membrane"/>
    <property type="match status" value="1"/>
</dbReference>
<accession>A0ABU3I922</accession>
<evidence type="ECO:0000259" key="9">
    <source>
        <dbReference type="PROSITE" id="PS50929"/>
    </source>
</evidence>
<reference evidence="10 11" key="1">
    <citation type="submission" date="2023-06" db="EMBL/GenBank/DDBJ databases">
        <title>Draft genome sequence of Gleimia hominis type strain CCUG 57540T.</title>
        <authorList>
            <person name="Salva-Serra F."/>
            <person name="Cardew S."/>
            <person name="Jensie Markopoulos S."/>
            <person name="Ohlen M."/>
            <person name="Inganas E."/>
            <person name="Svensson-Stadler L."/>
            <person name="Moore E.R.B."/>
        </authorList>
    </citation>
    <scope>NUCLEOTIDE SEQUENCE [LARGE SCALE GENOMIC DNA]</scope>
    <source>
        <strain evidence="10 11">CCUG 57540</strain>
    </source>
</reference>
<evidence type="ECO:0000256" key="6">
    <source>
        <dbReference type="ARBA" id="ARBA00023136"/>
    </source>
</evidence>
<feature type="transmembrane region" description="Helical" evidence="7">
    <location>
        <begin position="59"/>
        <end position="82"/>
    </location>
</feature>
<dbReference type="PANTHER" id="PTHR24221">
    <property type="entry name" value="ATP-BINDING CASSETTE SUB-FAMILY B"/>
    <property type="match status" value="1"/>
</dbReference>
<name>A0ABU3I922_9ACTO</name>
<keyword evidence="3" id="KW-0547">Nucleotide-binding</keyword>
<dbReference type="PROSITE" id="PS50893">
    <property type="entry name" value="ABC_TRANSPORTER_2"/>
    <property type="match status" value="1"/>
</dbReference>
<feature type="transmembrane region" description="Helical" evidence="7">
    <location>
        <begin position="138"/>
        <end position="159"/>
    </location>
</feature>
<evidence type="ECO:0000256" key="1">
    <source>
        <dbReference type="ARBA" id="ARBA00004651"/>
    </source>
</evidence>
<keyword evidence="6 7" id="KW-0472">Membrane</keyword>
<feature type="transmembrane region" description="Helical" evidence="7">
    <location>
        <begin position="165"/>
        <end position="183"/>
    </location>
</feature>
<dbReference type="Proteomes" id="UP001247542">
    <property type="component" value="Unassembled WGS sequence"/>
</dbReference>